<dbReference type="EMBL" id="MLAA01000035">
    <property type="protein sequence ID" value="OOF68287.1"/>
    <property type="molecule type" value="Genomic_DNA"/>
</dbReference>
<evidence type="ECO:0000256" key="1">
    <source>
        <dbReference type="SAM" id="Phobius"/>
    </source>
</evidence>
<feature type="transmembrane region" description="Helical" evidence="1">
    <location>
        <begin position="34"/>
        <end position="55"/>
    </location>
</feature>
<proteinExistence type="predicted"/>
<gene>
    <name evidence="2" type="ORF">BKG89_08000</name>
</gene>
<feature type="transmembrane region" description="Helical" evidence="1">
    <location>
        <begin position="12"/>
        <end position="28"/>
    </location>
</feature>
<keyword evidence="1" id="KW-1133">Transmembrane helix</keyword>
<name>A0ABX3KWD1_9PAST</name>
<protein>
    <submittedName>
        <fullName evidence="2">Uncharacterized protein</fullName>
    </submittedName>
</protein>
<keyword evidence="1" id="KW-0812">Transmembrane</keyword>
<dbReference type="RefSeq" id="WP_077463854.1">
    <property type="nucleotide sequence ID" value="NZ_MLAA01000035.1"/>
</dbReference>
<keyword evidence="3" id="KW-1185">Reference proteome</keyword>
<dbReference type="Proteomes" id="UP000188820">
    <property type="component" value="Unassembled WGS sequence"/>
</dbReference>
<sequence length="78" mass="9159">MRDFIEFSAKLFFRTFILLGTLILLFVVDFSYILAFIGVFLMLFIGGVIIAWVQVQKHSNELKRIEQEKAKVKYVIIE</sequence>
<evidence type="ECO:0000313" key="2">
    <source>
        <dbReference type="EMBL" id="OOF68287.1"/>
    </source>
</evidence>
<reference evidence="2 3" key="1">
    <citation type="submission" date="2016-10" db="EMBL/GenBank/DDBJ databases">
        <title>Rodentibacter gen. nov. and new species.</title>
        <authorList>
            <person name="Christensen H."/>
        </authorList>
    </citation>
    <scope>NUCLEOTIDE SEQUENCE [LARGE SCALE GENOMIC DNA]</scope>
    <source>
        <strain evidence="2 3">1998236014</strain>
    </source>
</reference>
<evidence type="ECO:0000313" key="3">
    <source>
        <dbReference type="Proteomes" id="UP000188820"/>
    </source>
</evidence>
<keyword evidence="1" id="KW-0472">Membrane</keyword>
<organism evidence="2 3">
    <name type="scientific">Rodentibacter caecimuris</name>
    <dbReference type="NCBI Taxonomy" id="1796644"/>
    <lineage>
        <taxon>Bacteria</taxon>
        <taxon>Pseudomonadati</taxon>
        <taxon>Pseudomonadota</taxon>
        <taxon>Gammaproteobacteria</taxon>
        <taxon>Pasteurellales</taxon>
        <taxon>Pasteurellaceae</taxon>
        <taxon>Rodentibacter</taxon>
    </lineage>
</organism>
<accession>A0ABX3KWD1</accession>
<comment type="caution">
    <text evidence="2">The sequence shown here is derived from an EMBL/GenBank/DDBJ whole genome shotgun (WGS) entry which is preliminary data.</text>
</comment>